<dbReference type="SMART" id="SM00184">
    <property type="entry name" value="RING"/>
    <property type="match status" value="1"/>
</dbReference>
<feature type="compositionally biased region" description="Polar residues" evidence="2">
    <location>
        <begin position="14"/>
        <end position="27"/>
    </location>
</feature>
<proteinExistence type="predicted"/>
<feature type="domain" description="RING-type" evidence="3">
    <location>
        <begin position="164"/>
        <end position="202"/>
    </location>
</feature>
<sequence>MDEDEGARGEEQGPQPSSNSNLFTSLAAQEALAMLSSATKSTDPAPRVFARVSSQLKEGTGAGGSMQRQQNPEDREAMLAAKERGNELFRAQKEGMREVQAVLQADEGTESGDGEAPATAAAGRGEAAAGSTPPSGSKRQRPLGAGGGAGGTAALRSEVDDWDCSLCAGLLYEPVTTPCGHTFCRECFARAIDHRPRCPYCRTVLHVSRDSLPITITLANIIRRLFPKEYEERRMETTAGGGAGDGDEGGARRDAGEIEDVAVEAEIIECQPQPDGGVSTPGVQWPVQATQPPRHSELDGYRVARCEVLQDTEPRPGTPEYEALPELVAQLDRQVERLLGFLRSHSGPAYGHQGLRIRAALDGLGERPPLEQPERYSFWVVNVAGLVVPELRKAEMLRGTDTAVRLRQLNQQLGGWMGSFLAGGAPGCLVM</sequence>
<reference evidence="4 5" key="1">
    <citation type="journal article" date="2010" name="Science">
        <title>Genomic analysis of organismal complexity in the multicellular green alga Volvox carteri.</title>
        <authorList>
            <person name="Prochnik S.E."/>
            <person name="Umen J."/>
            <person name="Nedelcu A.M."/>
            <person name="Hallmann A."/>
            <person name="Miller S.M."/>
            <person name="Nishii I."/>
            <person name="Ferris P."/>
            <person name="Kuo A."/>
            <person name="Mitros T."/>
            <person name="Fritz-Laylin L.K."/>
            <person name="Hellsten U."/>
            <person name="Chapman J."/>
            <person name="Simakov O."/>
            <person name="Rensing S.A."/>
            <person name="Terry A."/>
            <person name="Pangilinan J."/>
            <person name="Kapitonov V."/>
            <person name="Jurka J."/>
            <person name="Salamov A."/>
            <person name="Shapiro H."/>
            <person name="Schmutz J."/>
            <person name="Grimwood J."/>
            <person name="Lindquist E."/>
            <person name="Lucas S."/>
            <person name="Grigoriev I.V."/>
            <person name="Schmitt R."/>
            <person name="Kirk D."/>
            <person name="Rokhsar D.S."/>
        </authorList>
    </citation>
    <scope>NUCLEOTIDE SEQUENCE [LARGE SCALE GENOMIC DNA]</scope>
    <source>
        <strain evidence="5">f. Nagariensis / Eve</strain>
    </source>
</reference>
<dbReference type="Proteomes" id="UP000001058">
    <property type="component" value="Unassembled WGS sequence"/>
</dbReference>
<feature type="region of interest" description="Disordered" evidence="2">
    <location>
        <begin position="104"/>
        <end position="152"/>
    </location>
</feature>
<evidence type="ECO:0000256" key="1">
    <source>
        <dbReference type="PROSITE-ProRule" id="PRU00175"/>
    </source>
</evidence>
<dbReference type="GeneID" id="9618893"/>
<feature type="region of interest" description="Disordered" evidence="2">
    <location>
        <begin position="1"/>
        <end position="79"/>
    </location>
</feature>
<dbReference type="SUPFAM" id="SSF57850">
    <property type="entry name" value="RING/U-box"/>
    <property type="match status" value="1"/>
</dbReference>
<evidence type="ECO:0000256" key="2">
    <source>
        <dbReference type="SAM" id="MobiDB-lite"/>
    </source>
</evidence>
<feature type="region of interest" description="Disordered" evidence="2">
    <location>
        <begin position="234"/>
        <end position="253"/>
    </location>
</feature>
<dbReference type="KEGG" id="vcn:VOLCADRAFT_104368"/>
<dbReference type="Pfam" id="PF13923">
    <property type="entry name" value="zf-C3HC4_2"/>
    <property type="match status" value="1"/>
</dbReference>
<dbReference type="eggNOG" id="KOG4159">
    <property type="taxonomic scope" value="Eukaryota"/>
</dbReference>
<dbReference type="OrthoDB" id="264917at2759"/>
<evidence type="ECO:0000259" key="3">
    <source>
        <dbReference type="PROSITE" id="PS50089"/>
    </source>
</evidence>
<dbReference type="GO" id="GO:0008270">
    <property type="term" value="F:zinc ion binding"/>
    <property type="evidence" value="ECO:0007669"/>
    <property type="project" value="UniProtKB-KW"/>
</dbReference>
<feature type="compositionally biased region" description="Low complexity" evidence="2">
    <location>
        <begin position="114"/>
        <end position="130"/>
    </location>
</feature>
<dbReference type="InterPro" id="IPR013083">
    <property type="entry name" value="Znf_RING/FYVE/PHD"/>
</dbReference>
<dbReference type="EMBL" id="GL378336">
    <property type="protein sequence ID" value="EFJ49164.1"/>
    <property type="molecule type" value="Genomic_DNA"/>
</dbReference>
<dbReference type="AlphaFoldDB" id="D8TTA5"/>
<dbReference type="CDD" id="cd16514">
    <property type="entry name" value="RING-HC_LONFs_rpt2"/>
    <property type="match status" value="1"/>
</dbReference>
<feature type="compositionally biased region" description="Basic and acidic residues" evidence="2">
    <location>
        <begin position="1"/>
        <end position="11"/>
    </location>
</feature>
<dbReference type="InParanoid" id="D8TTA5"/>
<dbReference type="InterPro" id="IPR001841">
    <property type="entry name" value="Znf_RING"/>
</dbReference>
<evidence type="ECO:0000313" key="5">
    <source>
        <dbReference type="Proteomes" id="UP000001058"/>
    </source>
</evidence>
<dbReference type="PANTHER" id="PTHR23327:SF42">
    <property type="entry name" value="LON PEPTIDASE N-TERMINAL DOMAIN AND RING FINGER PROTEIN C14F5.10C"/>
    <property type="match status" value="1"/>
</dbReference>
<protein>
    <recommendedName>
        <fullName evidence="3">RING-type domain-containing protein</fullName>
    </recommendedName>
</protein>
<dbReference type="SUPFAM" id="SSF88697">
    <property type="entry name" value="PUA domain-like"/>
    <property type="match status" value="1"/>
</dbReference>
<keyword evidence="5" id="KW-1185">Reference proteome</keyword>
<dbReference type="GO" id="GO:0061630">
    <property type="term" value="F:ubiquitin protein ligase activity"/>
    <property type="evidence" value="ECO:0007669"/>
    <property type="project" value="TreeGrafter"/>
</dbReference>
<name>D8TTA5_VOLCA</name>
<dbReference type="PANTHER" id="PTHR23327">
    <property type="entry name" value="RING FINGER PROTEIN 127"/>
    <property type="match status" value="1"/>
</dbReference>
<keyword evidence="1" id="KW-0479">Metal-binding</keyword>
<organism evidence="5">
    <name type="scientific">Volvox carteri f. nagariensis</name>
    <dbReference type="NCBI Taxonomy" id="3068"/>
    <lineage>
        <taxon>Eukaryota</taxon>
        <taxon>Viridiplantae</taxon>
        <taxon>Chlorophyta</taxon>
        <taxon>core chlorophytes</taxon>
        <taxon>Chlorophyceae</taxon>
        <taxon>CS clade</taxon>
        <taxon>Chlamydomonadales</taxon>
        <taxon>Volvocaceae</taxon>
        <taxon>Volvox</taxon>
    </lineage>
</organism>
<dbReference type="Gene3D" id="3.30.40.10">
    <property type="entry name" value="Zinc/RING finger domain, C3HC4 (zinc finger)"/>
    <property type="match status" value="1"/>
</dbReference>
<gene>
    <name evidence="4" type="ORF">VOLCADRAFT_104368</name>
</gene>
<keyword evidence="1" id="KW-0862">Zinc</keyword>
<dbReference type="RefSeq" id="XP_002949612.1">
    <property type="nucleotide sequence ID" value="XM_002949566.1"/>
</dbReference>
<dbReference type="InterPro" id="IPR015947">
    <property type="entry name" value="PUA-like_sf"/>
</dbReference>
<accession>D8TTA5</accession>
<evidence type="ECO:0000313" key="4">
    <source>
        <dbReference type="EMBL" id="EFJ49164.1"/>
    </source>
</evidence>
<keyword evidence="1" id="KW-0863">Zinc-finger</keyword>
<dbReference type="PROSITE" id="PS50089">
    <property type="entry name" value="ZF_RING_2"/>
    <property type="match status" value="1"/>
</dbReference>
<dbReference type="FunCoup" id="D8TTA5">
    <property type="interactions" value="259"/>
</dbReference>
<dbReference type="STRING" id="3068.D8TTA5"/>